<dbReference type="PANTHER" id="PTHR33594:SF1">
    <property type="entry name" value="HD_PDEASE DOMAIN-CONTAINING PROTEIN"/>
    <property type="match status" value="1"/>
</dbReference>
<dbReference type="PANTHER" id="PTHR33594">
    <property type="entry name" value="SUPERFAMILY HYDROLASE, PUTATIVE (AFU_ORTHOLOGUE AFUA_1G03035)-RELATED"/>
    <property type="match status" value="1"/>
</dbReference>
<protein>
    <submittedName>
        <fullName evidence="2">Putative hydrolase</fullName>
    </submittedName>
</protein>
<evidence type="ECO:0000259" key="1">
    <source>
        <dbReference type="SMART" id="SM00471"/>
    </source>
</evidence>
<dbReference type="InterPro" id="IPR006674">
    <property type="entry name" value="HD_domain"/>
</dbReference>
<gene>
    <name evidence="2" type="ORF">RZ72_06870</name>
</gene>
<evidence type="ECO:0000313" key="2">
    <source>
        <dbReference type="EMBL" id="KOY79633.1"/>
    </source>
</evidence>
<dbReference type="SUPFAM" id="SSF109604">
    <property type="entry name" value="HD-domain/PDEase-like"/>
    <property type="match status" value="1"/>
</dbReference>
<proteinExistence type="predicted"/>
<dbReference type="RefSeq" id="WP_237757062.1">
    <property type="nucleotide sequence ID" value="NZ_JXCZ01000007.1"/>
</dbReference>
<dbReference type="Gene3D" id="1.20.58.1910">
    <property type="match status" value="1"/>
</dbReference>
<organism evidence="2 3">
    <name type="scientific">Apilactobacillus kunkeei</name>
    <dbReference type="NCBI Taxonomy" id="148814"/>
    <lineage>
        <taxon>Bacteria</taxon>
        <taxon>Bacillati</taxon>
        <taxon>Bacillota</taxon>
        <taxon>Bacilli</taxon>
        <taxon>Lactobacillales</taxon>
        <taxon>Lactobacillaceae</taxon>
        <taxon>Apilactobacillus</taxon>
    </lineage>
</organism>
<accession>A0A0M9DF75</accession>
<keyword evidence="2" id="KW-0378">Hydrolase</keyword>
<comment type="caution">
    <text evidence="2">The sequence shown here is derived from an EMBL/GenBank/DDBJ whole genome shotgun (WGS) entry which is preliminary data.</text>
</comment>
<dbReference type="PATRIC" id="fig|148814.9.peg.191"/>
<dbReference type="Proteomes" id="UP000037749">
    <property type="component" value="Unassembled WGS sequence"/>
</dbReference>
<dbReference type="EMBL" id="JXCZ01000007">
    <property type="protein sequence ID" value="KOY79633.1"/>
    <property type="molecule type" value="Genomic_DNA"/>
</dbReference>
<dbReference type="GO" id="GO:0016787">
    <property type="term" value="F:hydrolase activity"/>
    <property type="evidence" value="ECO:0007669"/>
    <property type="project" value="UniProtKB-KW"/>
</dbReference>
<dbReference type="SMART" id="SM00471">
    <property type="entry name" value="HDc"/>
    <property type="match status" value="1"/>
</dbReference>
<reference evidence="2 3" key="1">
    <citation type="journal article" date="2015" name="Genome Biol. Evol.">
        <title>Functionally Structured Genomes in Lactobacillus kunkeei Colonizing the Honey Crop and Food Products of Honeybees and Stingless Bees.</title>
        <authorList>
            <person name="Tamarit D."/>
            <person name="Ellegaard K.M."/>
            <person name="Wikander J."/>
            <person name="Olofsson T."/>
            <person name="Vasquez A."/>
            <person name="Andersson S.G."/>
        </authorList>
    </citation>
    <scope>NUCLEOTIDE SEQUENCE [LARGE SCALE GENOMIC DNA]</scope>
    <source>
        <strain evidence="2 3">LAla</strain>
    </source>
</reference>
<evidence type="ECO:0000313" key="3">
    <source>
        <dbReference type="Proteomes" id="UP000037749"/>
    </source>
</evidence>
<dbReference type="InterPro" id="IPR003607">
    <property type="entry name" value="HD/PDEase_dom"/>
</dbReference>
<dbReference type="Gene3D" id="1.10.472.50">
    <property type="entry name" value="HD-domain/PDEase-like"/>
    <property type="match status" value="1"/>
</dbReference>
<sequence>MANNKKMERTGMEIIDKLKQYVEQQLDDDTTGHDYSHIQRVVALAKTISEKIENSDLLIVLTAAYLHDVIDEKLVDDTYDKQKEVQSKLEELDYTLAQIDEVMDIITHMSYSANLKHHYELSINGQIVQDADRLDAIGAIGIARAMYFGGHFGDTIYDPEQMPRNDMDKSQYREHTTVINHFYEKLFKLPDLMNTPAAKEMSERRNQYMHDFVREFKDEWQGIH</sequence>
<feature type="domain" description="HD/PDEase" evidence="1">
    <location>
        <begin position="30"/>
        <end position="146"/>
    </location>
</feature>
<dbReference type="Pfam" id="PF01966">
    <property type="entry name" value="HD"/>
    <property type="match status" value="1"/>
</dbReference>
<dbReference type="AlphaFoldDB" id="A0A0M9DF75"/>
<dbReference type="CDD" id="cd00077">
    <property type="entry name" value="HDc"/>
    <property type="match status" value="1"/>
</dbReference>
<name>A0A0M9DF75_9LACO</name>